<keyword evidence="2 8" id="KW-0808">Transferase</keyword>
<dbReference type="KEGG" id="aaci:ASQ49_09475"/>
<dbReference type="InterPro" id="IPR002582">
    <property type="entry name" value="ACPS"/>
</dbReference>
<dbReference type="EMBL" id="CP015970">
    <property type="protein sequence ID" value="AOZ46511.1"/>
    <property type="molecule type" value="Genomic_DNA"/>
</dbReference>
<reference evidence="11 13" key="1">
    <citation type="journal article" date="2016" name="Plant Dis.">
        <title>Improved production of propionic acid using genome shuffling.</title>
        <authorList>
            <person name="Luna-Flores C.H."/>
            <person name="Palfreyman R.W."/>
            <person name="Kromer J.O."/>
            <person name="Nielsen L.K."/>
            <person name="Marcellin E."/>
        </authorList>
    </citation>
    <scope>NUCLEOTIDE SEQUENCE [LARGE SCALE GENOMIC DNA]</scope>
    <source>
        <strain evidence="11 13">F3E8</strain>
    </source>
</reference>
<proteinExistence type="inferred from homology"/>
<dbReference type="InterPro" id="IPR037143">
    <property type="entry name" value="4-PPantetheinyl_Trfase_dom_sf"/>
</dbReference>
<dbReference type="InterPro" id="IPR008278">
    <property type="entry name" value="4-PPantetheinyl_Trfase_dom"/>
</dbReference>
<dbReference type="EC" id="2.7.8.7" evidence="8"/>
<protein>
    <recommendedName>
        <fullName evidence="8">Holo-[acyl-carrier-protein] synthase</fullName>
        <shortName evidence="8">Holo-ACP synthase</shortName>
        <ecNumber evidence="8">2.7.8.7</ecNumber>
    </recommendedName>
    <alternativeName>
        <fullName evidence="8">4'-phosphopantetheinyl transferase AcpS</fullName>
    </alternativeName>
</protein>
<keyword evidence="13" id="KW-1185">Reference proteome</keyword>
<evidence type="ECO:0000256" key="5">
    <source>
        <dbReference type="ARBA" id="ARBA00022842"/>
    </source>
</evidence>
<dbReference type="EMBL" id="CP014352">
    <property type="protein sequence ID" value="AMS05031.1"/>
    <property type="molecule type" value="Genomic_DNA"/>
</dbReference>
<keyword evidence="5 8" id="KW-0460">Magnesium</keyword>
<evidence type="ECO:0000256" key="7">
    <source>
        <dbReference type="ARBA" id="ARBA00023160"/>
    </source>
</evidence>
<gene>
    <name evidence="8" type="primary">acpS</name>
    <name evidence="11" type="ORF">A8L58_07145</name>
    <name evidence="10" type="ORF">AXH35_05680</name>
</gene>
<comment type="function">
    <text evidence="8">Transfers the 4'-phosphopantetheine moiety from coenzyme A to a Ser of acyl-carrier-protein.</text>
</comment>
<dbReference type="Proteomes" id="UP000075221">
    <property type="component" value="Chromosome"/>
</dbReference>
<evidence type="ECO:0000313" key="10">
    <source>
        <dbReference type="EMBL" id="AMS05031.1"/>
    </source>
</evidence>
<dbReference type="GO" id="GO:0006633">
    <property type="term" value="P:fatty acid biosynthetic process"/>
    <property type="evidence" value="ECO:0007669"/>
    <property type="project" value="UniProtKB-UniRule"/>
</dbReference>
<name>A0A142KFZ3_9ACTN</name>
<evidence type="ECO:0000259" key="9">
    <source>
        <dbReference type="Pfam" id="PF01648"/>
    </source>
</evidence>
<reference evidence="10 12" key="2">
    <citation type="submission" date="2016-02" db="EMBL/GenBank/DDBJ databases">
        <title>Complete Genome Sequence of Propionibacterium acidipropionici ATCC 55737.</title>
        <authorList>
            <person name="Luna Flores C.H."/>
            <person name="Nielsen L.K."/>
            <person name="Marcellin E."/>
        </authorList>
    </citation>
    <scope>NUCLEOTIDE SEQUENCE [LARGE SCALE GENOMIC DNA]</scope>
    <source>
        <strain evidence="10 12">ATCC 55737</strain>
    </source>
</reference>
<keyword evidence="8" id="KW-0963">Cytoplasm</keyword>
<dbReference type="GO" id="GO:0005737">
    <property type="term" value="C:cytoplasm"/>
    <property type="evidence" value="ECO:0007669"/>
    <property type="project" value="UniProtKB-SubCell"/>
</dbReference>
<dbReference type="Pfam" id="PF01648">
    <property type="entry name" value="ACPS"/>
    <property type="match status" value="1"/>
</dbReference>
<keyword evidence="4 8" id="KW-0276">Fatty acid metabolism</keyword>
<comment type="cofactor">
    <cofactor evidence="8">
        <name>Mg(2+)</name>
        <dbReference type="ChEBI" id="CHEBI:18420"/>
    </cofactor>
</comment>
<dbReference type="HAMAP" id="MF_00101">
    <property type="entry name" value="AcpS"/>
    <property type="match status" value="1"/>
</dbReference>
<evidence type="ECO:0000256" key="6">
    <source>
        <dbReference type="ARBA" id="ARBA00023098"/>
    </source>
</evidence>
<comment type="subcellular location">
    <subcellularLocation>
        <location evidence="8">Cytoplasm</location>
    </subcellularLocation>
</comment>
<evidence type="ECO:0000256" key="4">
    <source>
        <dbReference type="ARBA" id="ARBA00022832"/>
    </source>
</evidence>
<dbReference type="Proteomes" id="UP000178666">
    <property type="component" value="Chromosome"/>
</dbReference>
<dbReference type="OMA" id="DERHYAV"/>
<evidence type="ECO:0000256" key="2">
    <source>
        <dbReference type="ARBA" id="ARBA00022679"/>
    </source>
</evidence>
<dbReference type="GO" id="GO:0008897">
    <property type="term" value="F:holo-[acyl-carrier-protein] synthase activity"/>
    <property type="evidence" value="ECO:0007669"/>
    <property type="project" value="UniProtKB-UniRule"/>
</dbReference>
<dbReference type="NCBIfam" id="NF000832">
    <property type="entry name" value="PRK00070.3-2"/>
    <property type="match status" value="1"/>
</dbReference>
<keyword evidence="1 8" id="KW-0444">Lipid biosynthesis</keyword>
<keyword evidence="3 8" id="KW-0479">Metal-binding</keyword>
<keyword evidence="7 8" id="KW-0275">Fatty acid biosynthesis</keyword>
<dbReference type="NCBIfam" id="TIGR00516">
    <property type="entry name" value="acpS"/>
    <property type="match status" value="1"/>
</dbReference>
<dbReference type="SUPFAM" id="SSF56214">
    <property type="entry name" value="4'-phosphopantetheinyl transferase"/>
    <property type="match status" value="1"/>
</dbReference>
<dbReference type="GeneID" id="88085241"/>
<evidence type="ECO:0000256" key="8">
    <source>
        <dbReference type="HAMAP-Rule" id="MF_00101"/>
    </source>
</evidence>
<dbReference type="OrthoDB" id="517356at2"/>
<dbReference type="NCBIfam" id="TIGR00556">
    <property type="entry name" value="pantethn_trn"/>
    <property type="match status" value="1"/>
</dbReference>
<dbReference type="AlphaFoldDB" id="A0A142KFZ3"/>
<keyword evidence="6 8" id="KW-0443">Lipid metabolism</keyword>
<evidence type="ECO:0000313" key="12">
    <source>
        <dbReference type="Proteomes" id="UP000075221"/>
    </source>
</evidence>
<evidence type="ECO:0000313" key="11">
    <source>
        <dbReference type="EMBL" id="AOZ46511.1"/>
    </source>
</evidence>
<comment type="similarity">
    <text evidence="8">Belongs to the P-Pant transferase superfamily. AcpS family.</text>
</comment>
<feature type="domain" description="4'-phosphopantetheinyl transferase" evidence="9">
    <location>
        <begin position="4"/>
        <end position="89"/>
    </location>
</feature>
<feature type="binding site" evidence="8">
    <location>
        <position position="50"/>
    </location>
    <ligand>
        <name>Mg(2+)</name>
        <dbReference type="ChEBI" id="CHEBI:18420"/>
    </ligand>
</feature>
<dbReference type="Gene3D" id="3.90.470.20">
    <property type="entry name" value="4'-phosphopantetheinyl transferase domain"/>
    <property type="match status" value="1"/>
</dbReference>
<feature type="binding site" evidence="8">
    <location>
        <position position="8"/>
    </location>
    <ligand>
        <name>Mg(2+)</name>
        <dbReference type="ChEBI" id="CHEBI:18420"/>
    </ligand>
</feature>
<dbReference type="InterPro" id="IPR004568">
    <property type="entry name" value="Ppantetheine-prot_Trfase_dom"/>
</dbReference>
<comment type="catalytic activity">
    <reaction evidence="8">
        <text>apo-[ACP] + CoA = holo-[ACP] + adenosine 3',5'-bisphosphate + H(+)</text>
        <dbReference type="Rhea" id="RHEA:12068"/>
        <dbReference type="Rhea" id="RHEA-COMP:9685"/>
        <dbReference type="Rhea" id="RHEA-COMP:9690"/>
        <dbReference type="ChEBI" id="CHEBI:15378"/>
        <dbReference type="ChEBI" id="CHEBI:29999"/>
        <dbReference type="ChEBI" id="CHEBI:57287"/>
        <dbReference type="ChEBI" id="CHEBI:58343"/>
        <dbReference type="ChEBI" id="CHEBI:64479"/>
        <dbReference type="EC" id="2.7.8.7"/>
    </reaction>
</comment>
<organism evidence="10 12">
    <name type="scientific">Acidipropionibacterium acidipropionici</name>
    <dbReference type="NCBI Taxonomy" id="1748"/>
    <lineage>
        <taxon>Bacteria</taxon>
        <taxon>Bacillati</taxon>
        <taxon>Actinomycetota</taxon>
        <taxon>Actinomycetes</taxon>
        <taxon>Propionibacteriales</taxon>
        <taxon>Propionibacteriaceae</taxon>
        <taxon>Acidipropionibacterium</taxon>
    </lineage>
</organism>
<evidence type="ECO:0000313" key="13">
    <source>
        <dbReference type="Proteomes" id="UP000178666"/>
    </source>
</evidence>
<accession>A0A142KFZ3</accession>
<dbReference type="RefSeq" id="WP_015071182.1">
    <property type="nucleotide sequence ID" value="NZ_CP013126.1"/>
</dbReference>
<evidence type="ECO:0000256" key="3">
    <source>
        <dbReference type="ARBA" id="ARBA00022723"/>
    </source>
</evidence>
<evidence type="ECO:0000256" key="1">
    <source>
        <dbReference type="ARBA" id="ARBA00022516"/>
    </source>
</evidence>
<dbReference type="GO" id="GO:0000287">
    <property type="term" value="F:magnesium ion binding"/>
    <property type="evidence" value="ECO:0007669"/>
    <property type="project" value="UniProtKB-UniRule"/>
</dbReference>
<sequence length="117" mass="12155">MIVGVGVDVCDVGRWQAAVARHPGIATRVLTPAEAARRPESQAARFAAKEALVKALGGSEGLRWHDAEVVSDESGAPSFLLRGTAAEAARNRGIDRIHLSISHDGGMAVAFVVAEGS</sequence>